<keyword evidence="1" id="KW-1188">Viral release from host cell</keyword>
<dbReference type="AlphaFoldDB" id="A0A256LC03"/>
<dbReference type="Pfam" id="PF04586">
    <property type="entry name" value="Peptidase_S78"/>
    <property type="match status" value="1"/>
</dbReference>
<dbReference type="NCBIfam" id="TIGR01543">
    <property type="entry name" value="proheadase_HK97"/>
    <property type="match status" value="1"/>
</dbReference>
<dbReference type="InterPro" id="IPR006433">
    <property type="entry name" value="Prohead_protease"/>
</dbReference>
<comment type="caution">
    <text evidence="6">The sequence shown here is derived from an EMBL/GenBank/DDBJ whole genome shotgun (WGS) entry which is preliminary data.</text>
</comment>
<dbReference type="Proteomes" id="UP000215828">
    <property type="component" value="Unassembled WGS sequence"/>
</dbReference>
<feature type="domain" description="Prohead serine protease" evidence="4">
    <location>
        <begin position="4"/>
        <end position="154"/>
    </location>
</feature>
<sequence length="178" mass="19995">MDQETRKIQGTAVVFNQRSEDLGGFIEEIEPTAFDGVDTSDVVLLYNHNTGDVLARTSANTLLLNVDGSGVHFEAEIPKTTLGNDTMTNLENRNVQGMSFGFTIADDDWQEQPDGSLLHIVRKIGKLYELSLTPFPAYKETDVAVSQRSMKNFLDKKTELEADKEWLKLQKDLNIKEI</sequence>
<evidence type="ECO:0000256" key="2">
    <source>
        <dbReference type="ARBA" id="ARBA00022670"/>
    </source>
</evidence>
<evidence type="ECO:0000259" key="4">
    <source>
        <dbReference type="Pfam" id="PF04586"/>
    </source>
</evidence>
<evidence type="ECO:0000256" key="3">
    <source>
        <dbReference type="ARBA" id="ARBA00022801"/>
    </source>
</evidence>
<dbReference type="InterPro" id="IPR054613">
    <property type="entry name" value="Peptidase_S78_dom"/>
</dbReference>
<keyword evidence="8" id="KW-1185">Reference proteome</keyword>
<evidence type="ECO:0000256" key="1">
    <source>
        <dbReference type="ARBA" id="ARBA00022612"/>
    </source>
</evidence>
<keyword evidence="3" id="KW-0378">Hydrolase</keyword>
<evidence type="ECO:0000313" key="6">
    <source>
        <dbReference type="EMBL" id="OYR90959.1"/>
    </source>
</evidence>
<dbReference type="EMBL" id="NGNX01000033">
    <property type="protein sequence ID" value="OYR90959.1"/>
    <property type="molecule type" value="Genomic_DNA"/>
</dbReference>
<evidence type="ECO:0000313" key="8">
    <source>
        <dbReference type="Proteomes" id="UP000216316"/>
    </source>
</evidence>
<evidence type="ECO:0000313" key="7">
    <source>
        <dbReference type="Proteomes" id="UP000215828"/>
    </source>
</evidence>
<reference evidence="7 8" key="3">
    <citation type="submission" date="2017-09" db="EMBL/GenBank/DDBJ databases">
        <title>Tripartite evolution among Lactobacillus johnsonii, Lactobacillus taiwanensis, Lactobacillus reuteri and their rodent host.</title>
        <authorList>
            <person name="Wang T."/>
            <person name="Knowles S."/>
            <person name="Cheng C."/>
        </authorList>
    </citation>
    <scope>NUCLEOTIDE SEQUENCE [LARGE SCALE GENOMIC DNA]</scope>
    <source>
        <strain evidence="6 7">609q</strain>
        <strain evidence="5 8">609u</strain>
    </source>
</reference>
<gene>
    <name evidence="5" type="ORF">CBF53_07770</name>
    <name evidence="6" type="ORF">CBF70_07215</name>
</gene>
<reference evidence="5 8" key="2">
    <citation type="submission" date="2017-05" db="EMBL/GenBank/DDBJ databases">
        <authorList>
            <person name="Lin X.B."/>
            <person name="Stothard P."/>
            <person name="Tasseva G."/>
            <person name="Walter J."/>
        </authorList>
    </citation>
    <scope>NUCLEOTIDE SEQUENCE [LARGE SCALE GENOMIC DNA]</scope>
    <source>
        <strain evidence="5 8">609u</strain>
    </source>
</reference>
<proteinExistence type="predicted"/>
<protein>
    <submittedName>
        <fullName evidence="6">Peptidase</fullName>
    </submittedName>
</protein>
<accession>A0A256LC03</accession>
<dbReference type="GO" id="GO:0006508">
    <property type="term" value="P:proteolysis"/>
    <property type="evidence" value="ECO:0007669"/>
    <property type="project" value="UniProtKB-KW"/>
</dbReference>
<reference evidence="6 7" key="1">
    <citation type="submission" date="2017-04" db="EMBL/GenBank/DDBJ databases">
        <authorList>
            <person name="Afonso C.L."/>
            <person name="Miller P.J."/>
            <person name="Scott M.A."/>
            <person name="Spackman E."/>
            <person name="Goraichik I."/>
            <person name="Dimitrov K.M."/>
            <person name="Suarez D.L."/>
            <person name="Swayne D.E."/>
        </authorList>
    </citation>
    <scope>NUCLEOTIDE SEQUENCE [LARGE SCALE GENOMIC DNA]</scope>
    <source>
        <strain evidence="6 7">609q</strain>
    </source>
</reference>
<keyword evidence="2" id="KW-0645">Protease</keyword>
<dbReference type="GO" id="GO:0008233">
    <property type="term" value="F:peptidase activity"/>
    <property type="evidence" value="ECO:0007669"/>
    <property type="project" value="UniProtKB-KW"/>
</dbReference>
<dbReference type="Proteomes" id="UP000216316">
    <property type="component" value="Unassembled WGS sequence"/>
</dbReference>
<dbReference type="EMBL" id="NGNV01000044">
    <property type="protein sequence ID" value="OYR87338.1"/>
    <property type="molecule type" value="Genomic_DNA"/>
</dbReference>
<organism evidence="6 7">
    <name type="scientific">Lactobacillus taiwanensis</name>
    <dbReference type="NCBI Taxonomy" id="508451"/>
    <lineage>
        <taxon>Bacteria</taxon>
        <taxon>Bacillati</taxon>
        <taxon>Bacillota</taxon>
        <taxon>Bacilli</taxon>
        <taxon>Lactobacillales</taxon>
        <taxon>Lactobacillaceae</taxon>
        <taxon>Lactobacillus</taxon>
    </lineage>
</organism>
<evidence type="ECO:0000313" key="5">
    <source>
        <dbReference type="EMBL" id="OYR87338.1"/>
    </source>
</evidence>
<name>A0A256LC03_9LACO</name>